<feature type="domain" description="Cell wall-active antibiotics response LiaF-like C-terminal" evidence="2">
    <location>
        <begin position="113"/>
        <end position="172"/>
    </location>
</feature>
<feature type="domain" description="DUF1707" evidence="1">
    <location>
        <begin position="11"/>
        <end position="62"/>
    </location>
</feature>
<dbReference type="Proteomes" id="UP000188235">
    <property type="component" value="Chromosome"/>
</dbReference>
<sequence length="211" mass="22336">MSPEAPRLESLRCADQDRELVAQVLNNAYAEGRITFEEHAERIAKAYDALTFGDLNELTGDLVAVPRPRPAPSAAVAPAAAARVPAAPGQYTGGNAVLSTLKPGRIDTVAPEVTVNAWLGEVRLDLVDATFADRETTINVGGLMGEVRIRVPAGVDVNVSGLSTVMGDTKVEGTSPRPDGIRINLVGTVVMGEVKVCGPDTKKTKYEKFVK</sequence>
<evidence type="ECO:0000259" key="2">
    <source>
        <dbReference type="Pfam" id="PF09922"/>
    </source>
</evidence>
<dbReference type="STRING" id="399497.BW733_10250"/>
<dbReference type="PANTHER" id="PTHR40763">
    <property type="entry name" value="MEMBRANE PROTEIN-RELATED"/>
    <property type="match status" value="1"/>
</dbReference>
<dbReference type="RefSeq" id="WP_077350196.1">
    <property type="nucleotide sequence ID" value="NZ_CP019607.1"/>
</dbReference>
<dbReference type="InterPro" id="IPR012551">
    <property type="entry name" value="DUF1707_SHOCT-like"/>
</dbReference>
<organism evidence="3 4">
    <name type="scientific">Tessaracoccus flavescens</name>
    <dbReference type="NCBI Taxonomy" id="399497"/>
    <lineage>
        <taxon>Bacteria</taxon>
        <taxon>Bacillati</taxon>
        <taxon>Actinomycetota</taxon>
        <taxon>Actinomycetes</taxon>
        <taxon>Propionibacteriales</taxon>
        <taxon>Propionibacteriaceae</taxon>
        <taxon>Tessaracoccus</taxon>
    </lineage>
</organism>
<name>A0A1Q2CYH3_9ACTN</name>
<dbReference type="PANTHER" id="PTHR40763:SF4">
    <property type="entry name" value="DUF1707 DOMAIN-CONTAINING PROTEIN"/>
    <property type="match status" value="1"/>
</dbReference>
<keyword evidence="4" id="KW-1185">Reference proteome</keyword>
<dbReference type="InterPro" id="IPR024425">
    <property type="entry name" value="LiaF-like_C"/>
</dbReference>
<dbReference type="Pfam" id="PF08044">
    <property type="entry name" value="DUF1707"/>
    <property type="match status" value="1"/>
</dbReference>
<protein>
    <submittedName>
        <fullName evidence="3">Uncharacterized protein</fullName>
    </submittedName>
</protein>
<dbReference type="KEGG" id="tfa:BW733_10250"/>
<evidence type="ECO:0000313" key="3">
    <source>
        <dbReference type="EMBL" id="AQP51153.1"/>
    </source>
</evidence>
<gene>
    <name evidence="3" type="ORF">BW733_10250</name>
</gene>
<reference evidence="3 4" key="1">
    <citation type="journal article" date="2008" name="Int. J. Syst. Evol. Microbiol.">
        <title>Tessaracoccus flavescens sp. nov., isolated from marine sediment.</title>
        <authorList>
            <person name="Lee D.W."/>
            <person name="Lee S.D."/>
        </authorList>
    </citation>
    <scope>NUCLEOTIDE SEQUENCE [LARGE SCALE GENOMIC DNA]</scope>
    <source>
        <strain evidence="3 4">SST-39T</strain>
    </source>
</reference>
<evidence type="ECO:0000259" key="1">
    <source>
        <dbReference type="Pfam" id="PF08044"/>
    </source>
</evidence>
<evidence type="ECO:0000313" key="4">
    <source>
        <dbReference type="Proteomes" id="UP000188235"/>
    </source>
</evidence>
<dbReference type="AlphaFoldDB" id="A0A1Q2CYH3"/>
<proteinExistence type="predicted"/>
<dbReference type="Pfam" id="PF09922">
    <property type="entry name" value="LiaF-like_C"/>
    <property type="match status" value="1"/>
</dbReference>
<dbReference type="EMBL" id="CP019607">
    <property type="protein sequence ID" value="AQP51153.1"/>
    <property type="molecule type" value="Genomic_DNA"/>
</dbReference>
<accession>A0A1Q2CYH3</accession>
<dbReference type="OrthoDB" id="4772576at2"/>